<protein>
    <recommendedName>
        <fullName evidence="3">DUF2846 domain-containing protein</fullName>
    </recommendedName>
</protein>
<dbReference type="AlphaFoldDB" id="A0A0J8GZT4"/>
<sequence>MKNLFIAIFLLTLVSCAGVREIENYQNLKSNELPALIIASRHFSPYGTSLITRVDDKKKTLTNSTHGGNMAVRVSPGTHLIDIAYANHGSGTKYSTAIIENISIDTKSGHVYEAQYTVKTLDTNQFIEVTFKDLGFNKLLVLQKVIE</sequence>
<keyword evidence="2" id="KW-1185">Reference proteome</keyword>
<comment type="caution">
    <text evidence="1">The sequence shown here is derived from an EMBL/GenBank/DDBJ whole genome shotgun (WGS) entry which is preliminary data.</text>
</comment>
<gene>
    <name evidence="1" type="ORF">XM47_01055</name>
</gene>
<organism evidence="1 2">
    <name type="scientific">Catenovulum maritimum</name>
    <dbReference type="NCBI Taxonomy" id="1513271"/>
    <lineage>
        <taxon>Bacteria</taxon>
        <taxon>Pseudomonadati</taxon>
        <taxon>Pseudomonadota</taxon>
        <taxon>Gammaproteobacteria</taxon>
        <taxon>Alteromonadales</taxon>
        <taxon>Alteromonadaceae</taxon>
        <taxon>Catenovulum</taxon>
    </lineage>
</organism>
<accession>A0A0J8GZT4</accession>
<proteinExistence type="predicted"/>
<evidence type="ECO:0008006" key="3">
    <source>
        <dbReference type="Google" id="ProtNLM"/>
    </source>
</evidence>
<dbReference type="EMBL" id="LAZL01000002">
    <property type="protein sequence ID" value="KMT66744.1"/>
    <property type="molecule type" value="Genomic_DNA"/>
</dbReference>
<dbReference type="RefSeq" id="WP_048688388.1">
    <property type="nucleotide sequence ID" value="NZ_KQ130482.1"/>
</dbReference>
<reference evidence="1 2" key="1">
    <citation type="submission" date="2015-04" db="EMBL/GenBank/DDBJ databases">
        <title>Draft Genome Sequence of the Novel Agar-Digesting Marine Bacterium Q1.</title>
        <authorList>
            <person name="Li Y."/>
            <person name="Li D."/>
            <person name="Chen G."/>
            <person name="Du Z."/>
        </authorList>
    </citation>
    <scope>NUCLEOTIDE SEQUENCE [LARGE SCALE GENOMIC DNA]</scope>
    <source>
        <strain evidence="1 2">Q1</strain>
    </source>
</reference>
<evidence type="ECO:0000313" key="1">
    <source>
        <dbReference type="EMBL" id="KMT66744.1"/>
    </source>
</evidence>
<dbReference type="Proteomes" id="UP000037600">
    <property type="component" value="Unassembled WGS sequence"/>
</dbReference>
<name>A0A0J8GZT4_9ALTE</name>
<dbReference type="PROSITE" id="PS51257">
    <property type="entry name" value="PROKAR_LIPOPROTEIN"/>
    <property type="match status" value="1"/>
</dbReference>
<evidence type="ECO:0000313" key="2">
    <source>
        <dbReference type="Proteomes" id="UP000037600"/>
    </source>
</evidence>